<evidence type="ECO:0000313" key="1">
    <source>
        <dbReference type="EMBL" id="CAD7606344.1"/>
    </source>
</evidence>
<name>A0A7R9K6C4_TIMGE</name>
<accession>A0A7R9K6C4</accession>
<organism evidence="1">
    <name type="scientific">Timema genevievae</name>
    <name type="common">Walking stick</name>
    <dbReference type="NCBI Taxonomy" id="629358"/>
    <lineage>
        <taxon>Eukaryota</taxon>
        <taxon>Metazoa</taxon>
        <taxon>Ecdysozoa</taxon>
        <taxon>Arthropoda</taxon>
        <taxon>Hexapoda</taxon>
        <taxon>Insecta</taxon>
        <taxon>Pterygota</taxon>
        <taxon>Neoptera</taxon>
        <taxon>Polyneoptera</taxon>
        <taxon>Phasmatodea</taxon>
        <taxon>Timematodea</taxon>
        <taxon>Timematoidea</taxon>
        <taxon>Timematidae</taxon>
        <taxon>Timema</taxon>
    </lineage>
</organism>
<protein>
    <submittedName>
        <fullName evidence="1">Uncharacterized protein</fullName>
    </submittedName>
</protein>
<dbReference type="EMBL" id="OE844849">
    <property type="protein sequence ID" value="CAD7606344.1"/>
    <property type="molecule type" value="Genomic_DNA"/>
</dbReference>
<proteinExistence type="predicted"/>
<reference evidence="1" key="1">
    <citation type="submission" date="2020-11" db="EMBL/GenBank/DDBJ databases">
        <authorList>
            <person name="Tran Van P."/>
        </authorList>
    </citation>
    <scope>NUCLEOTIDE SEQUENCE</scope>
</reference>
<sequence length="111" mass="12362">MLELGEGCDWKLNSEICEKGVEDTNIILQLKSQLCGVENATPAKLPTRVASKHCARYLVKELTGDMARYKNKLAFVDNFWELQYKISQSSQMGLEQTAVKAAMLGGQEVAH</sequence>
<dbReference type="AlphaFoldDB" id="A0A7R9K6C4"/>
<gene>
    <name evidence="1" type="ORF">TGEB3V08_LOCUS9803</name>
</gene>